<dbReference type="SUPFAM" id="SSF89447">
    <property type="entry name" value="AbrB/MazE/MraZ-like"/>
    <property type="match status" value="1"/>
</dbReference>
<name>A0A081NCV4_9GAMM</name>
<dbReference type="RefSeq" id="WP_034841003.1">
    <property type="nucleotide sequence ID" value="NZ_JOKH01000006.1"/>
</dbReference>
<sequence>MPRVSAKRQITLPMDQCRQAGIEPGDEYESFVDHNGHITIIRKEAGAAEGLLKDLQPDPNLTDEDSLQDAMHDRH</sequence>
<feature type="region of interest" description="Disordered" evidence="1">
    <location>
        <begin position="51"/>
        <end position="75"/>
    </location>
</feature>
<keyword evidence="3" id="KW-1185">Reference proteome</keyword>
<evidence type="ECO:0000313" key="3">
    <source>
        <dbReference type="Proteomes" id="UP000028073"/>
    </source>
</evidence>
<organism evidence="2 3">
    <name type="scientific">Endozoicomonas numazuensis</name>
    <dbReference type="NCBI Taxonomy" id="1137799"/>
    <lineage>
        <taxon>Bacteria</taxon>
        <taxon>Pseudomonadati</taxon>
        <taxon>Pseudomonadota</taxon>
        <taxon>Gammaproteobacteria</taxon>
        <taxon>Oceanospirillales</taxon>
        <taxon>Endozoicomonadaceae</taxon>
        <taxon>Endozoicomonas</taxon>
    </lineage>
</organism>
<evidence type="ECO:0000256" key="1">
    <source>
        <dbReference type="SAM" id="MobiDB-lite"/>
    </source>
</evidence>
<comment type="caution">
    <text evidence="2">The sequence shown here is derived from an EMBL/GenBank/DDBJ whole genome shotgun (WGS) entry which is preliminary data.</text>
</comment>
<accession>A0A081NCV4</accession>
<dbReference type="STRING" id="1137799.GZ78_24030"/>
<evidence type="ECO:0000313" key="2">
    <source>
        <dbReference type="EMBL" id="KEQ16277.1"/>
    </source>
</evidence>
<gene>
    <name evidence="2" type="ORF">GZ78_24030</name>
</gene>
<protein>
    <submittedName>
        <fullName evidence="2">AbrB family transcriptional regulator</fullName>
    </submittedName>
</protein>
<dbReference type="EMBL" id="JOKH01000006">
    <property type="protein sequence ID" value="KEQ16277.1"/>
    <property type="molecule type" value="Genomic_DNA"/>
</dbReference>
<dbReference type="AlphaFoldDB" id="A0A081NCV4"/>
<dbReference type="Gene3D" id="2.10.260.10">
    <property type="match status" value="1"/>
</dbReference>
<dbReference type="eggNOG" id="COG2002">
    <property type="taxonomic scope" value="Bacteria"/>
</dbReference>
<reference evidence="2 3" key="1">
    <citation type="submission" date="2014-06" db="EMBL/GenBank/DDBJ databases">
        <title>Whole Genome Sequences of Three Symbiotic Endozoicomonas Bacteria.</title>
        <authorList>
            <person name="Neave M.J."/>
            <person name="Apprill A."/>
            <person name="Voolstra C.R."/>
        </authorList>
    </citation>
    <scope>NUCLEOTIDE SEQUENCE [LARGE SCALE GENOMIC DNA]</scope>
    <source>
        <strain evidence="2 3">DSM 25634</strain>
    </source>
</reference>
<dbReference type="OrthoDB" id="5519374at2"/>
<dbReference type="Proteomes" id="UP000028073">
    <property type="component" value="Unassembled WGS sequence"/>
</dbReference>
<proteinExistence type="predicted"/>
<dbReference type="InterPro" id="IPR037914">
    <property type="entry name" value="SpoVT-AbrB_sf"/>
</dbReference>